<proteinExistence type="predicted"/>
<accession>A0A087T8A7</accession>
<dbReference type="EMBL" id="KK113912">
    <property type="protein sequence ID" value="KFM61346.1"/>
    <property type="molecule type" value="Genomic_DNA"/>
</dbReference>
<evidence type="ECO:0000313" key="1">
    <source>
        <dbReference type="EMBL" id="KFM61346.1"/>
    </source>
</evidence>
<gene>
    <name evidence="1" type="ORF">X975_00881</name>
</gene>
<reference evidence="1 2" key="1">
    <citation type="submission" date="2013-11" db="EMBL/GenBank/DDBJ databases">
        <title>Genome sequencing of Stegodyphus mimosarum.</title>
        <authorList>
            <person name="Bechsgaard J."/>
        </authorList>
    </citation>
    <scope>NUCLEOTIDE SEQUENCE [LARGE SCALE GENOMIC DNA]</scope>
</reference>
<evidence type="ECO:0000313" key="2">
    <source>
        <dbReference type="Proteomes" id="UP000054359"/>
    </source>
</evidence>
<feature type="non-terminal residue" evidence="1">
    <location>
        <position position="41"/>
    </location>
</feature>
<protein>
    <submittedName>
        <fullName evidence="1">Uncharacterized protein</fullName>
    </submittedName>
</protein>
<dbReference type="AlphaFoldDB" id="A0A087T8A7"/>
<name>A0A087T8A7_STEMI</name>
<keyword evidence="2" id="KW-1185">Reference proteome</keyword>
<dbReference type="Proteomes" id="UP000054359">
    <property type="component" value="Unassembled WGS sequence"/>
</dbReference>
<organism evidence="1 2">
    <name type="scientific">Stegodyphus mimosarum</name>
    <name type="common">African social velvet spider</name>
    <dbReference type="NCBI Taxonomy" id="407821"/>
    <lineage>
        <taxon>Eukaryota</taxon>
        <taxon>Metazoa</taxon>
        <taxon>Ecdysozoa</taxon>
        <taxon>Arthropoda</taxon>
        <taxon>Chelicerata</taxon>
        <taxon>Arachnida</taxon>
        <taxon>Araneae</taxon>
        <taxon>Araneomorphae</taxon>
        <taxon>Entelegynae</taxon>
        <taxon>Eresoidea</taxon>
        <taxon>Eresidae</taxon>
        <taxon>Stegodyphus</taxon>
    </lineage>
</organism>
<sequence length="41" mass="4485">MLLPKKMVNFSISAARMSSRDFVFSPLSKSSKCTGTIFSAI</sequence>